<organism evidence="11 12">
    <name type="scientific">Desulfarculus baarsii (strain ATCC 33931 / DSM 2075 / LMG 7858 / VKM B-1802 / 2st14)</name>
    <dbReference type="NCBI Taxonomy" id="644282"/>
    <lineage>
        <taxon>Bacteria</taxon>
        <taxon>Pseudomonadati</taxon>
        <taxon>Thermodesulfobacteriota</taxon>
        <taxon>Desulfarculia</taxon>
        <taxon>Desulfarculales</taxon>
        <taxon>Desulfarculaceae</taxon>
        <taxon>Desulfarculus</taxon>
    </lineage>
</organism>
<evidence type="ECO:0000256" key="1">
    <source>
        <dbReference type="ARBA" id="ARBA00011043"/>
    </source>
</evidence>
<protein>
    <recommendedName>
        <fullName evidence="6">tRNA modification GTPase MnmE</fullName>
        <ecNumber evidence="6">3.6.-.-</ecNumber>
    </recommendedName>
</protein>
<evidence type="ECO:0000259" key="9">
    <source>
        <dbReference type="Pfam" id="PF10396"/>
    </source>
</evidence>
<evidence type="ECO:0000256" key="6">
    <source>
        <dbReference type="HAMAP-Rule" id="MF_00379"/>
    </source>
</evidence>
<dbReference type="Pfam" id="PF10396">
    <property type="entry name" value="TrmE_N"/>
    <property type="match status" value="1"/>
</dbReference>
<evidence type="ECO:0000259" key="8">
    <source>
        <dbReference type="Pfam" id="PF01926"/>
    </source>
</evidence>
<dbReference type="HOGENOM" id="CLU_019624_4_1_7"/>
<dbReference type="HAMAP" id="MF_00379">
    <property type="entry name" value="GTPase_MnmE"/>
    <property type="match status" value="1"/>
</dbReference>
<dbReference type="Proteomes" id="UP000009047">
    <property type="component" value="Chromosome"/>
</dbReference>
<accession>E1QGD5</accession>
<dbReference type="SUPFAM" id="SSF116878">
    <property type="entry name" value="TrmE connector domain"/>
    <property type="match status" value="1"/>
</dbReference>
<comment type="function">
    <text evidence="6">Exhibits a very high intrinsic GTPase hydrolysis rate. Involved in the addition of a carboxymethylaminomethyl (cmnm) group at the wobble position (U34) of certain tRNAs, forming tRNA-cmnm(5)s(2)U34.</text>
</comment>
<dbReference type="NCBIfam" id="TIGR00231">
    <property type="entry name" value="small_GTP"/>
    <property type="match status" value="1"/>
</dbReference>
<dbReference type="InterPro" id="IPR031168">
    <property type="entry name" value="G_TrmE"/>
</dbReference>
<comment type="subcellular location">
    <subcellularLocation>
        <location evidence="6">Cytoplasm</location>
    </subcellularLocation>
</comment>
<comment type="caution">
    <text evidence="6">Lacks conserved residue(s) required for the propagation of feature annotation.</text>
</comment>
<dbReference type="PANTHER" id="PTHR42714:SF2">
    <property type="entry name" value="TRNA MODIFICATION GTPASE GTPBP3, MITOCHONDRIAL"/>
    <property type="match status" value="1"/>
</dbReference>
<dbReference type="Gene3D" id="3.30.1360.120">
    <property type="entry name" value="Probable tRNA modification gtpase trme, domain 1"/>
    <property type="match status" value="1"/>
</dbReference>
<keyword evidence="5 6" id="KW-0342">GTP-binding</keyword>
<dbReference type="Pfam" id="PF01926">
    <property type="entry name" value="MMR_HSR1"/>
    <property type="match status" value="1"/>
</dbReference>
<dbReference type="GO" id="GO:0005525">
    <property type="term" value="F:GTP binding"/>
    <property type="evidence" value="ECO:0007669"/>
    <property type="project" value="UniProtKB-UniRule"/>
</dbReference>
<dbReference type="InterPro" id="IPR004520">
    <property type="entry name" value="GTPase_MnmE"/>
</dbReference>
<dbReference type="eggNOG" id="COG0486">
    <property type="taxonomic scope" value="Bacteria"/>
</dbReference>
<keyword evidence="12" id="KW-1185">Reference proteome</keyword>
<feature type="binding site" evidence="6">
    <location>
        <position position="90"/>
    </location>
    <ligand>
        <name>(6S)-5-formyl-5,6,7,8-tetrahydrofolate</name>
        <dbReference type="ChEBI" id="CHEBI:57457"/>
    </ligand>
</feature>
<keyword evidence="6" id="KW-0479">Metal-binding</keyword>
<dbReference type="GO" id="GO:0046872">
    <property type="term" value="F:metal ion binding"/>
    <property type="evidence" value="ECO:0007669"/>
    <property type="project" value="UniProtKB-KW"/>
</dbReference>
<reference evidence="11 12" key="1">
    <citation type="journal article" date="2010" name="Stand. Genomic Sci.">
        <title>Complete genome sequence of Desulfarculus baarsii type strain (2st14).</title>
        <authorList>
            <person name="Sun H."/>
            <person name="Spring S."/>
            <person name="Lapidus A."/>
            <person name="Davenport K."/>
            <person name="Del Rio T.G."/>
            <person name="Tice H."/>
            <person name="Nolan M."/>
            <person name="Copeland A."/>
            <person name="Cheng J.F."/>
            <person name="Lucas S."/>
            <person name="Tapia R."/>
            <person name="Goodwin L."/>
            <person name="Pitluck S."/>
            <person name="Ivanova N."/>
            <person name="Pagani I."/>
            <person name="Mavromatis K."/>
            <person name="Ovchinnikova G."/>
            <person name="Pati A."/>
            <person name="Chen A."/>
            <person name="Palaniappan K."/>
            <person name="Hauser L."/>
            <person name="Chang Y.J."/>
            <person name="Jeffries C.D."/>
            <person name="Detter J.C."/>
            <person name="Han C."/>
            <person name="Rohde M."/>
            <person name="Brambilla E."/>
            <person name="Goker M."/>
            <person name="Woyke T."/>
            <person name="Bristow J."/>
            <person name="Eisen J.A."/>
            <person name="Markowitz V."/>
            <person name="Hugenholtz P."/>
            <person name="Kyrpides N.C."/>
            <person name="Klenk H.P."/>
            <person name="Land M."/>
        </authorList>
    </citation>
    <scope>NUCLEOTIDE SEQUENCE [LARGE SCALE GENOMIC DNA]</scope>
    <source>
        <strain evidence="12">ATCC 33931 / DSM 2075 / LMG 7858 / VKM B-1802 / 2st14</strain>
    </source>
</reference>
<feature type="binding site" evidence="6">
    <location>
        <begin position="339"/>
        <end position="342"/>
    </location>
    <ligand>
        <name>GTP</name>
        <dbReference type="ChEBI" id="CHEBI:37565"/>
    </ligand>
</feature>
<keyword evidence="3 6" id="KW-0547">Nucleotide-binding</keyword>
<dbReference type="OrthoDB" id="9805918at2"/>
<keyword evidence="4 6" id="KW-0630">Potassium</keyword>
<dbReference type="RefSeq" id="WP_013257103.1">
    <property type="nucleotide sequence ID" value="NC_014365.1"/>
</dbReference>
<dbReference type="InterPro" id="IPR027417">
    <property type="entry name" value="P-loop_NTPase"/>
</dbReference>
<evidence type="ECO:0000313" key="11">
    <source>
        <dbReference type="EMBL" id="ADK83647.1"/>
    </source>
</evidence>
<dbReference type="GO" id="GO:0005829">
    <property type="term" value="C:cytosol"/>
    <property type="evidence" value="ECO:0007669"/>
    <property type="project" value="TreeGrafter"/>
</dbReference>
<evidence type="ECO:0000259" key="10">
    <source>
        <dbReference type="Pfam" id="PF12631"/>
    </source>
</evidence>
<keyword evidence="6" id="KW-0378">Hydrolase</keyword>
<name>E1QGD5_DESB2</name>
<dbReference type="SUPFAM" id="SSF52540">
    <property type="entry name" value="P-loop containing nucleoside triphosphate hydrolases"/>
    <property type="match status" value="1"/>
</dbReference>
<proteinExistence type="inferred from homology"/>
<feature type="binding site" evidence="6">
    <location>
        <position position="239"/>
    </location>
    <ligand>
        <name>Mg(2+)</name>
        <dbReference type="ChEBI" id="CHEBI:18420"/>
    </ligand>
</feature>
<comment type="similarity">
    <text evidence="1 6 7">Belongs to the TRAFAC class TrmE-Era-EngA-EngB-Septin-like GTPase superfamily. TrmE GTPase family.</text>
</comment>
<dbReference type="NCBIfam" id="TIGR00450">
    <property type="entry name" value="mnmE_trmE_thdF"/>
    <property type="match status" value="1"/>
</dbReference>
<dbReference type="GO" id="GO:0002098">
    <property type="term" value="P:tRNA wobble uridine modification"/>
    <property type="evidence" value="ECO:0007669"/>
    <property type="project" value="TreeGrafter"/>
</dbReference>
<feature type="domain" description="G" evidence="8">
    <location>
        <begin position="227"/>
        <end position="340"/>
    </location>
</feature>
<dbReference type="CDD" id="cd14858">
    <property type="entry name" value="TrmE_N"/>
    <property type="match status" value="1"/>
</dbReference>
<feature type="binding site" evidence="6">
    <location>
        <position position="260"/>
    </location>
    <ligand>
        <name>Mg(2+)</name>
        <dbReference type="ChEBI" id="CHEBI:18420"/>
    </ligand>
</feature>
<dbReference type="GO" id="GO:0030488">
    <property type="term" value="P:tRNA methylation"/>
    <property type="evidence" value="ECO:0007669"/>
    <property type="project" value="TreeGrafter"/>
</dbReference>
<comment type="cofactor">
    <cofactor evidence="6">
        <name>K(+)</name>
        <dbReference type="ChEBI" id="CHEBI:29103"/>
    </cofactor>
    <text evidence="6">Binds 1 potassium ion per subunit.</text>
</comment>
<evidence type="ECO:0000256" key="3">
    <source>
        <dbReference type="ARBA" id="ARBA00022741"/>
    </source>
</evidence>
<dbReference type="InterPro" id="IPR005225">
    <property type="entry name" value="Small_GTP-bd"/>
</dbReference>
<feature type="domain" description="GTP-binding protein TrmE N-terminal" evidence="9">
    <location>
        <begin position="11"/>
        <end position="129"/>
    </location>
</feature>
<dbReference type="Gene3D" id="3.40.50.300">
    <property type="entry name" value="P-loop containing nucleotide triphosphate hydrolases"/>
    <property type="match status" value="1"/>
</dbReference>
<dbReference type="EMBL" id="CP002085">
    <property type="protein sequence ID" value="ADK83647.1"/>
    <property type="molecule type" value="Genomic_DNA"/>
</dbReference>
<feature type="binding site" evidence="6">
    <location>
        <begin position="235"/>
        <end position="240"/>
    </location>
    <ligand>
        <name>GTP</name>
        <dbReference type="ChEBI" id="CHEBI:37565"/>
    </ligand>
</feature>
<feature type="domain" description="MnmE helical" evidence="10">
    <location>
        <begin position="132"/>
        <end position="457"/>
    </location>
</feature>
<dbReference type="InterPro" id="IPR025867">
    <property type="entry name" value="MnmE_helical"/>
</dbReference>
<dbReference type="KEGG" id="dbr:Deba_0271"/>
<dbReference type="PANTHER" id="PTHR42714">
    <property type="entry name" value="TRNA MODIFICATION GTPASE GTPBP3"/>
    <property type="match status" value="1"/>
</dbReference>
<dbReference type="InterPro" id="IPR027266">
    <property type="entry name" value="TrmE/GcvT-like"/>
</dbReference>
<evidence type="ECO:0000256" key="2">
    <source>
        <dbReference type="ARBA" id="ARBA00022694"/>
    </source>
</evidence>
<keyword evidence="2 6" id="KW-0819">tRNA processing</keyword>
<comment type="subunit">
    <text evidence="6">Homodimer. Heterotetramer of two MnmE and two MnmG subunits.</text>
</comment>
<evidence type="ECO:0000256" key="7">
    <source>
        <dbReference type="RuleBase" id="RU003313"/>
    </source>
</evidence>
<evidence type="ECO:0000313" key="12">
    <source>
        <dbReference type="Proteomes" id="UP000009047"/>
    </source>
</evidence>
<feature type="binding site" evidence="6">
    <location>
        <begin position="279"/>
        <end position="282"/>
    </location>
    <ligand>
        <name>GTP</name>
        <dbReference type="ChEBI" id="CHEBI:37565"/>
    </ligand>
</feature>
<dbReference type="InterPro" id="IPR018948">
    <property type="entry name" value="GTP-bd_TrmE_N"/>
</dbReference>
<dbReference type="Gene3D" id="1.20.120.430">
    <property type="entry name" value="tRNA modification GTPase MnmE domain 2"/>
    <property type="match status" value="1"/>
</dbReference>
<dbReference type="InterPro" id="IPR006073">
    <property type="entry name" value="GTP-bd"/>
</dbReference>
<dbReference type="STRING" id="644282.Deba_0271"/>
<keyword evidence="6" id="KW-0963">Cytoplasm</keyword>
<dbReference type="SUPFAM" id="SSF103025">
    <property type="entry name" value="Folate-binding domain"/>
    <property type="match status" value="1"/>
</dbReference>
<dbReference type="CDD" id="cd04164">
    <property type="entry name" value="trmE"/>
    <property type="match status" value="1"/>
</dbReference>
<feature type="binding site" evidence="6">
    <location>
        <position position="28"/>
    </location>
    <ligand>
        <name>(6S)-5-formyl-5,6,7,8-tetrahydrofolate</name>
        <dbReference type="ChEBI" id="CHEBI:57457"/>
    </ligand>
</feature>
<feature type="binding site" evidence="6">
    <location>
        <position position="460"/>
    </location>
    <ligand>
        <name>(6S)-5-formyl-5,6,7,8-tetrahydrofolate</name>
        <dbReference type="ChEBI" id="CHEBI:57457"/>
    </ligand>
</feature>
<evidence type="ECO:0000256" key="5">
    <source>
        <dbReference type="ARBA" id="ARBA00023134"/>
    </source>
</evidence>
<dbReference type="GO" id="GO:0003924">
    <property type="term" value="F:GTPase activity"/>
    <property type="evidence" value="ECO:0007669"/>
    <property type="project" value="UniProtKB-UniRule"/>
</dbReference>
<dbReference type="AlphaFoldDB" id="E1QGD5"/>
<evidence type="ECO:0000256" key="4">
    <source>
        <dbReference type="ARBA" id="ARBA00022958"/>
    </source>
</evidence>
<feature type="binding site" evidence="6">
    <location>
        <position position="129"/>
    </location>
    <ligand>
        <name>(6S)-5-formyl-5,6,7,8-tetrahydrofolate</name>
        <dbReference type="ChEBI" id="CHEBI:57457"/>
    </ligand>
</feature>
<sequence>MRPSIMAAQDTIVARATAAGAGGVAIVRLSGPRSWAVGRALLPWTARRPIIPRRMELGLVVDPASGEAVDQALAVFFRGPHSYTTEDSVEIHCHGGSACVWRVIGLAQAQGCRLAGPGEFTMRAMLGGRLDLTQAEAVGRLAAAQSDIEARLAMAMLAGGLGRALGPARQAIVAAAASVEAAIDFPDDAPELAGPAQATALEDGAARPLAALLAGTVGRAAYWEGAKVAICGRPNVGKSSLFNALLGRQRAIVSERPGATRDVVDEVLILGGVACRLADTAGLGPAADELDRLGQERATSFLADCDLALVLLDGSRPLTSADHAVLALCQDRPRLLVVNKADLPPAWQPSALGLGPTLAISATSGLGLNELARAVAEALCQGAAEPAPGEVVVNARQRAALGRGLAFVRRAVAELGRPEPRPELISLDLAGALAALGEVDGQGAPDEVIEAVFSTFCVGK</sequence>
<dbReference type="InterPro" id="IPR027368">
    <property type="entry name" value="MnmE_dom2"/>
</dbReference>
<dbReference type="EC" id="3.6.-.-" evidence="6"/>
<keyword evidence="6" id="KW-0460">Magnesium</keyword>
<dbReference type="Pfam" id="PF12631">
    <property type="entry name" value="MnmE_helical"/>
    <property type="match status" value="1"/>
</dbReference>
<gene>
    <name evidence="6" type="primary">mnmE</name>
    <name evidence="6" type="synonym">trmE</name>
    <name evidence="11" type="ordered locus">Deba_0271</name>
</gene>